<keyword evidence="7 8" id="KW-0472">Membrane</keyword>
<keyword evidence="10" id="KW-1185">Reference proteome</keyword>
<evidence type="ECO:0000256" key="6">
    <source>
        <dbReference type="ARBA" id="ARBA00023004"/>
    </source>
</evidence>
<dbReference type="GeneID" id="302208058"/>
<protein>
    <submittedName>
        <fullName evidence="9">Succinate dehydrogenase subunit D</fullName>
    </submittedName>
</protein>
<feature type="transmembrane region" description="Helical" evidence="8">
    <location>
        <begin position="94"/>
        <end position="120"/>
    </location>
</feature>
<evidence type="ECO:0000256" key="1">
    <source>
        <dbReference type="ARBA" id="ARBA00004370"/>
    </source>
</evidence>
<dbReference type="SUPFAM" id="SSF81343">
    <property type="entry name" value="Fumarate reductase respiratory complex transmembrane subunits"/>
    <property type="match status" value="1"/>
</dbReference>
<evidence type="ECO:0000256" key="5">
    <source>
        <dbReference type="ARBA" id="ARBA00022989"/>
    </source>
</evidence>
<evidence type="ECO:0000313" key="9">
    <source>
        <dbReference type="EMBL" id="SDJ94263.1"/>
    </source>
</evidence>
<dbReference type="EMBL" id="FNFE01000002">
    <property type="protein sequence ID" value="SDJ94263.1"/>
    <property type="molecule type" value="Genomic_DNA"/>
</dbReference>
<dbReference type="GO" id="GO:0046872">
    <property type="term" value="F:metal ion binding"/>
    <property type="evidence" value="ECO:0007669"/>
    <property type="project" value="UniProtKB-KW"/>
</dbReference>
<dbReference type="Pfam" id="PF01127">
    <property type="entry name" value="Sdh_cyt"/>
    <property type="match status" value="1"/>
</dbReference>
<keyword evidence="6" id="KW-0408">Iron</keyword>
<proteinExistence type="predicted"/>
<evidence type="ECO:0000256" key="8">
    <source>
        <dbReference type="SAM" id="Phobius"/>
    </source>
</evidence>
<dbReference type="CDD" id="cd03500">
    <property type="entry name" value="SQR_TypeA_SdhD_like"/>
    <property type="match status" value="1"/>
</dbReference>
<reference evidence="10" key="1">
    <citation type="submission" date="2016-10" db="EMBL/GenBank/DDBJ databases">
        <authorList>
            <person name="Varghese N."/>
            <person name="Submissions S."/>
        </authorList>
    </citation>
    <scope>NUCLEOTIDE SEQUENCE [LARGE SCALE GENOMIC DNA]</scope>
    <source>
        <strain evidence="10">B4,CECT 8067,JCM 17497</strain>
    </source>
</reference>
<dbReference type="Gene3D" id="1.20.1300.10">
    <property type="entry name" value="Fumarate reductase/succinate dehydrogenase, transmembrane subunit"/>
    <property type="match status" value="1"/>
</dbReference>
<keyword evidence="3 8" id="KW-0812">Transmembrane</keyword>
<comment type="subcellular location">
    <subcellularLocation>
        <location evidence="1">Membrane</location>
    </subcellularLocation>
</comment>
<dbReference type="STRING" id="1095776.SAMN04515672_1910"/>
<accession>A0A1G8XUS9</accession>
<evidence type="ECO:0000256" key="2">
    <source>
        <dbReference type="ARBA" id="ARBA00022617"/>
    </source>
</evidence>
<keyword evidence="2" id="KW-0349">Heme</keyword>
<evidence type="ECO:0000256" key="7">
    <source>
        <dbReference type="ARBA" id="ARBA00023136"/>
    </source>
</evidence>
<dbReference type="Proteomes" id="UP000198882">
    <property type="component" value="Unassembled WGS sequence"/>
</dbReference>
<dbReference type="RefSeq" id="WP_090304888.1">
    <property type="nucleotide sequence ID" value="NZ_FNFE01000002.1"/>
</dbReference>
<evidence type="ECO:0000256" key="4">
    <source>
        <dbReference type="ARBA" id="ARBA00022723"/>
    </source>
</evidence>
<dbReference type="InterPro" id="IPR000701">
    <property type="entry name" value="SuccDH_FuR_B_TM-su"/>
</dbReference>
<dbReference type="OrthoDB" id="187639at2157"/>
<gene>
    <name evidence="9" type="ORF">SAMN04515672_1910</name>
</gene>
<feature type="transmembrane region" description="Helical" evidence="8">
    <location>
        <begin position="59"/>
        <end position="82"/>
    </location>
</feature>
<evidence type="ECO:0000256" key="3">
    <source>
        <dbReference type="ARBA" id="ARBA00022692"/>
    </source>
</evidence>
<dbReference type="InterPro" id="IPR034804">
    <property type="entry name" value="SQR/QFR_C/D"/>
</dbReference>
<dbReference type="GO" id="GO:0016020">
    <property type="term" value="C:membrane"/>
    <property type="evidence" value="ECO:0007669"/>
    <property type="project" value="UniProtKB-SubCell"/>
</dbReference>
<sequence>MAERYSSFTPGGTGWLLQRITAAFLVVVLAFHFFQLHFVNHAADVTFAGTQARMENVGYFLTMVLFLIAGTFHGVNGVYNALVNQGLKGTQKKVVLAVLVIASVALIVQGIYVAMAMAGVEIV</sequence>
<name>A0A1G8XUS9_9EURY</name>
<dbReference type="AlphaFoldDB" id="A0A1G8XUS9"/>
<feature type="transmembrane region" description="Helical" evidence="8">
    <location>
        <begin position="20"/>
        <end position="39"/>
    </location>
</feature>
<evidence type="ECO:0000313" key="10">
    <source>
        <dbReference type="Proteomes" id="UP000198882"/>
    </source>
</evidence>
<keyword evidence="4" id="KW-0479">Metal-binding</keyword>
<organism evidence="9 10">
    <name type="scientific">Natronorubrum texcoconense</name>
    <dbReference type="NCBI Taxonomy" id="1095776"/>
    <lineage>
        <taxon>Archaea</taxon>
        <taxon>Methanobacteriati</taxon>
        <taxon>Methanobacteriota</taxon>
        <taxon>Stenosarchaea group</taxon>
        <taxon>Halobacteria</taxon>
        <taxon>Halobacteriales</taxon>
        <taxon>Natrialbaceae</taxon>
        <taxon>Natronorubrum</taxon>
    </lineage>
</organism>
<keyword evidence="5 8" id="KW-1133">Transmembrane helix</keyword>